<dbReference type="PANTHER" id="PTHR30349:SF64">
    <property type="entry name" value="PROPHAGE INTEGRASE INTD-RELATED"/>
    <property type="match status" value="1"/>
</dbReference>
<reference evidence="4 5" key="1">
    <citation type="submission" date="2020-10" db="EMBL/GenBank/DDBJ databases">
        <title>Sequencing the genomes of 1000 actinobacteria strains.</title>
        <authorList>
            <person name="Klenk H.-P."/>
        </authorList>
    </citation>
    <scope>NUCLEOTIDE SEQUENCE [LARGE SCALE GENOMIC DNA]</scope>
    <source>
        <strain evidence="4 5">DSM 43173</strain>
    </source>
</reference>
<dbReference type="InterPro" id="IPR002104">
    <property type="entry name" value="Integrase_catalytic"/>
</dbReference>
<organism evidence="4 5">
    <name type="scientific">Nonomuraea angiospora</name>
    <dbReference type="NCBI Taxonomy" id="46172"/>
    <lineage>
        <taxon>Bacteria</taxon>
        <taxon>Bacillati</taxon>
        <taxon>Actinomycetota</taxon>
        <taxon>Actinomycetes</taxon>
        <taxon>Streptosporangiales</taxon>
        <taxon>Streptosporangiaceae</taxon>
        <taxon>Nonomuraea</taxon>
    </lineage>
</organism>
<comment type="caution">
    <text evidence="4">The sequence shown here is derived from an EMBL/GenBank/DDBJ whole genome shotgun (WGS) entry which is preliminary data.</text>
</comment>
<dbReference type="EMBL" id="JADBEK010000001">
    <property type="protein sequence ID" value="MBE1590981.1"/>
    <property type="molecule type" value="Genomic_DNA"/>
</dbReference>
<proteinExistence type="predicted"/>
<evidence type="ECO:0000256" key="1">
    <source>
        <dbReference type="ARBA" id="ARBA00023172"/>
    </source>
</evidence>
<dbReference type="Proteomes" id="UP000633509">
    <property type="component" value="Unassembled WGS sequence"/>
</dbReference>
<dbReference type="SUPFAM" id="SSF56349">
    <property type="entry name" value="DNA breaking-rejoining enzymes"/>
    <property type="match status" value="1"/>
</dbReference>
<dbReference type="InterPro" id="IPR011010">
    <property type="entry name" value="DNA_brk_join_enz"/>
</dbReference>
<accession>A0ABR9MF58</accession>
<keyword evidence="1" id="KW-0233">DNA recombination</keyword>
<evidence type="ECO:0000313" key="5">
    <source>
        <dbReference type="Proteomes" id="UP000633509"/>
    </source>
</evidence>
<dbReference type="RefSeq" id="WP_192790764.1">
    <property type="nucleotide sequence ID" value="NZ_JADBEK010000001.1"/>
</dbReference>
<feature type="domain" description="Tyr recombinase" evidence="3">
    <location>
        <begin position="235"/>
        <end position="456"/>
    </location>
</feature>
<sequence length="490" mass="54652">MSAIDIQFWKIRKREGRKKPWELRWRINTGTYSLSFLTKALAQKFQSKLTRAAETVGEEWDLRTGQPLSWTRQQRTWFDHSCDVAAAEWDGAAAGSRRRLAESLTEITMNMLGDSPRARRTRPTDQVLRRALSQWAYRPGRIASEVVPDDIAAALAWLGDHTRPVAELADDEHLRALLAAIKKLQNGKQAAATTARTRRAILFKCLDRAVSAKLIALNPLSAIKTRRRHMDDAVSPVVVPTLAQTRRLLWAVRELRGHGQYRDRGPHLFALFCLIFYAGVRPSEGLHLKVEHCQLPMGGRWGSITLIGACPEVGELWTDDGERHDERGLKHRSRKTVRIVPIPPELVVILRGHLLTFPPAPDGRLFYDGPDRGKVPGGVYRSVWRRARKAALNPDEHVSEVARRPYDLRHANASMLIAAGVDTAEIARRLGHSIRTLLTTYAHWIKGGEDAANARIEAALSGETITDSALTCENGNDGPPTGQPDESGAA</sequence>
<dbReference type="InterPro" id="IPR050090">
    <property type="entry name" value="Tyrosine_recombinase_XerCD"/>
</dbReference>
<feature type="region of interest" description="Disordered" evidence="2">
    <location>
        <begin position="469"/>
        <end position="490"/>
    </location>
</feature>
<dbReference type="PANTHER" id="PTHR30349">
    <property type="entry name" value="PHAGE INTEGRASE-RELATED"/>
    <property type="match status" value="1"/>
</dbReference>
<keyword evidence="5" id="KW-1185">Reference proteome</keyword>
<evidence type="ECO:0000313" key="4">
    <source>
        <dbReference type="EMBL" id="MBE1590981.1"/>
    </source>
</evidence>
<dbReference type="PROSITE" id="PS51898">
    <property type="entry name" value="TYR_RECOMBINASE"/>
    <property type="match status" value="1"/>
</dbReference>
<gene>
    <name evidence="4" type="ORF">H4W80_009239</name>
</gene>
<name>A0ABR9MF58_9ACTN</name>
<protein>
    <submittedName>
        <fullName evidence="4">Integrase</fullName>
    </submittedName>
</protein>
<evidence type="ECO:0000259" key="3">
    <source>
        <dbReference type="PROSITE" id="PS51898"/>
    </source>
</evidence>
<dbReference type="InterPro" id="IPR013762">
    <property type="entry name" value="Integrase-like_cat_sf"/>
</dbReference>
<dbReference type="Gene3D" id="1.10.443.10">
    <property type="entry name" value="Intergrase catalytic core"/>
    <property type="match status" value="1"/>
</dbReference>
<evidence type="ECO:0000256" key="2">
    <source>
        <dbReference type="SAM" id="MobiDB-lite"/>
    </source>
</evidence>